<comment type="similarity">
    <text evidence="2 6">Belongs to the enolase family.</text>
</comment>
<feature type="binding site" evidence="6">
    <location>
        <position position="154"/>
    </location>
    <ligand>
        <name>(2R)-2-phosphoglycerate</name>
        <dbReference type="ChEBI" id="CHEBI:58289"/>
    </ligand>
</feature>
<feature type="binding site" evidence="6">
    <location>
        <position position="325"/>
    </location>
    <ligand>
        <name>(2R)-2-phosphoglycerate</name>
        <dbReference type="ChEBI" id="CHEBI:58289"/>
    </ligand>
</feature>
<feature type="binding site" evidence="6">
    <location>
        <position position="354"/>
    </location>
    <ligand>
        <name>(2R)-2-phosphoglycerate</name>
        <dbReference type="ChEBI" id="CHEBI:58289"/>
    </ligand>
</feature>
<keyword evidence="4 6" id="KW-0324">Glycolysis</keyword>
<dbReference type="CDD" id="cd03313">
    <property type="entry name" value="enolase"/>
    <property type="match status" value="1"/>
</dbReference>
<feature type="binding site" evidence="6">
    <location>
        <position position="376"/>
    </location>
    <ligand>
        <name>(2R)-2-phosphoglycerate</name>
        <dbReference type="ChEBI" id="CHEBI:58289"/>
    </ligand>
</feature>
<dbReference type="GO" id="GO:0009986">
    <property type="term" value="C:cell surface"/>
    <property type="evidence" value="ECO:0007669"/>
    <property type="project" value="UniProtKB-SubCell"/>
</dbReference>
<accession>A0A1H7RR46</accession>
<protein>
    <recommendedName>
        <fullName evidence="6">Enolase</fullName>
        <ecNumber evidence="6">4.2.1.11</ecNumber>
    </recommendedName>
    <alternativeName>
        <fullName evidence="6">2-phospho-D-glycerate hydro-lyase</fullName>
    </alternativeName>
    <alternativeName>
        <fullName evidence="6">2-phosphoglycerate dehydratase</fullName>
    </alternativeName>
</protein>
<dbReference type="NCBIfam" id="TIGR01060">
    <property type="entry name" value="eno"/>
    <property type="match status" value="1"/>
</dbReference>
<reference evidence="12 13" key="1">
    <citation type="submission" date="2016-10" db="EMBL/GenBank/DDBJ databases">
        <authorList>
            <person name="de Groot N.N."/>
        </authorList>
    </citation>
    <scope>NUCLEOTIDE SEQUENCE [LARGE SCALE GENOMIC DNA]</scope>
    <source>
        <strain evidence="12 13">CDM_5</strain>
    </source>
</reference>
<feature type="active site" description="Proton donor" evidence="6 7">
    <location>
        <position position="196"/>
    </location>
</feature>
<feature type="binding site" evidence="8">
    <location>
        <position position="155"/>
    </location>
    <ligand>
        <name>substrate</name>
    </ligand>
</feature>
<feature type="binding site" evidence="8">
    <location>
        <position position="146"/>
    </location>
    <ligand>
        <name>substrate</name>
    </ligand>
</feature>
<keyword evidence="3 6" id="KW-0460">Magnesium</keyword>
<dbReference type="GO" id="GO:0006096">
    <property type="term" value="P:glycolytic process"/>
    <property type="evidence" value="ECO:0007669"/>
    <property type="project" value="UniProtKB-UniRule"/>
</dbReference>
<keyword evidence="6" id="KW-0963">Cytoplasm</keyword>
<feature type="binding site" evidence="8">
    <location>
        <position position="376"/>
    </location>
    <ligand>
        <name>substrate</name>
    </ligand>
</feature>
<organism evidence="12 13">
    <name type="scientific">Haloferax larsenii</name>
    <dbReference type="NCBI Taxonomy" id="302484"/>
    <lineage>
        <taxon>Archaea</taxon>
        <taxon>Methanobacteriati</taxon>
        <taxon>Methanobacteriota</taxon>
        <taxon>Stenosarchaea group</taxon>
        <taxon>Halobacteria</taxon>
        <taxon>Halobacteriales</taxon>
        <taxon>Haloferacaceae</taxon>
        <taxon>Haloferax</taxon>
    </lineage>
</organism>
<dbReference type="GO" id="GO:0005576">
    <property type="term" value="C:extracellular region"/>
    <property type="evidence" value="ECO:0007669"/>
    <property type="project" value="UniProtKB-SubCell"/>
</dbReference>
<evidence type="ECO:0000313" key="12">
    <source>
        <dbReference type="EMBL" id="SEL62691.1"/>
    </source>
</evidence>
<feature type="binding site" evidence="8">
    <location>
        <position position="300"/>
    </location>
    <ligand>
        <name>substrate</name>
    </ligand>
</feature>
<comment type="cofactor">
    <cofactor evidence="6">
        <name>Mg(2+)</name>
        <dbReference type="ChEBI" id="CHEBI:18420"/>
    </cofactor>
    <text evidence="6">Binds a second Mg(2+) ion via substrate during catalysis.</text>
</comment>
<dbReference type="PANTHER" id="PTHR11902:SF1">
    <property type="entry name" value="ENOLASE"/>
    <property type="match status" value="1"/>
</dbReference>
<feature type="binding site" evidence="6">
    <location>
        <position position="355"/>
    </location>
    <ligand>
        <name>(2R)-2-phosphoglycerate</name>
        <dbReference type="ChEBI" id="CHEBI:58289"/>
    </ligand>
</feature>
<dbReference type="AlphaFoldDB" id="A0A1H7RR46"/>
<dbReference type="Gene3D" id="3.30.390.10">
    <property type="entry name" value="Enolase-like, N-terminal domain"/>
    <property type="match status" value="1"/>
</dbReference>
<dbReference type="SMART" id="SM01193">
    <property type="entry name" value="Enolase_N"/>
    <property type="match status" value="1"/>
</dbReference>
<dbReference type="EMBL" id="FOAD01000006">
    <property type="protein sequence ID" value="SEL62691.1"/>
    <property type="molecule type" value="Genomic_DNA"/>
</dbReference>
<comment type="catalytic activity">
    <reaction evidence="6">
        <text>(2R)-2-phosphoglycerate = phosphoenolpyruvate + H2O</text>
        <dbReference type="Rhea" id="RHEA:10164"/>
        <dbReference type="ChEBI" id="CHEBI:15377"/>
        <dbReference type="ChEBI" id="CHEBI:58289"/>
        <dbReference type="ChEBI" id="CHEBI:58702"/>
        <dbReference type="EC" id="4.2.1.11"/>
    </reaction>
</comment>
<feature type="domain" description="Enolase N-terminal" evidence="11">
    <location>
        <begin position="4"/>
        <end position="124"/>
    </location>
</feature>
<feature type="binding site" evidence="8">
    <location>
        <position position="273"/>
    </location>
    <ligand>
        <name>substrate</name>
    </ligand>
</feature>
<keyword evidence="5 6" id="KW-0456">Lyase</keyword>
<dbReference type="PRINTS" id="PR00148">
    <property type="entry name" value="ENOLASE"/>
</dbReference>
<feature type="binding site" evidence="6 9">
    <location>
        <position position="232"/>
    </location>
    <ligand>
        <name>Mg(2+)</name>
        <dbReference type="ChEBI" id="CHEBI:18420"/>
    </ligand>
</feature>
<dbReference type="PIRSF" id="PIRSF001400">
    <property type="entry name" value="Enolase"/>
    <property type="match status" value="1"/>
</dbReference>
<dbReference type="InterPro" id="IPR020809">
    <property type="entry name" value="Enolase_CS"/>
</dbReference>
<dbReference type="SFLD" id="SFLDG00178">
    <property type="entry name" value="enolase"/>
    <property type="match status" value="1"/>
</dbReference>
<dbReference type="Pfam" id="PF03952">
    <property type="entry name" value="Enolase_N"/>
    <property type="match status" value="1"/>
</dbReference>
<evidence type="ECO:0000256" key="4">
    <source>
        <dbReference type="ARBA" id="ARBA00023152"/>
    </source>
</evidence>
<keyword evidence="6 9" id="KW-0479">Metal-binding</keyword>
<dbReference type="SUPFAM" id="SSF51604">
    <property type="entry name" value="Enolase C-terminal domain-like"/>
    <property type="match status" value="1"/>
</dbReference>
<dbReference type="PANTHER" id="PTHR11902">
    <property type="entry name" value="ENOLASE"/>
    <property type="match status" value="1"/>
</dbReference>
<dbReference type="InterPro" id="IPR036849">
    <property type="entry name" value="Enolase-like_C_sf"/>
</dbReference>
<evidence type="ECO:0000256" key="2">
    <source>
        <dbReference type="ARBA" id="ARBA00009604"/>
    </source>
</evidence>
<dbReference type="Pfam" id="PF00113">
    <property type="entry name" value="Enolase_C"/>
    <property type="match status" value="1"/>
</dbReference>
<dbReference type="SFLD" id="SFLDF00002">
    <property type="entry name" value="enolase"/>
    <property type="match status" value="1"/>
</dbReference>
<dbReference type="InterPro" id="IPR000941">
    <property type="entry name" value="Enolase"/>
</dbReference>
<dbReference type="SMART" id="SM01192">
    <property type="entry name" value="Enolase_C"/>
    <property type="match status" value="1"/>
</dbReference>
<feature type="binding site" evidence="6 9">
    <location>
        <position position="300"/>
    </location>
    <ligand>
        <name>Mg(2+)</name>
        <dbReference type="ChEBI" id="CHEBI:18420"/>
    </ligand>
</feature>
<feature type="domain" description="Enolase C-terminal TIM barrel" evidence="10">
    <location>
        <begin position="130"/>
        <end position="399"/>
    </location>
</feature>
<dbReference type="SFLD" id="SFLDS00001">
    <property type="entry name" value="Enolase"/>
    <property type="match status" value="1"/>
</dbReference>
<comment type="pathway">
    <text evidence="1 6">Carbohydrate degradation; glycolysis; pyruvate from D-glyceraldehyde 3-phosphate: step 4/5.</text>
</comment>
<comment type="subcellular location">
    <subcellularLocation>
        <location evidence="6">Cytoplasm</location>
    </subcellularLocation>
    <subcellularLocation>
        <location evidence="6">Secreted</location>
    </subcellularLocation>
    <subcellularLocation>
        <location evidence="6">Cell surface</location>
    </subcellularLocation>
    <text evidence="6">Fractions of enolase are present in both the cytoplasm and on the cell surface.</text>
</comment>
<dbReference type="InterPro" id="IPR020811">
    <property type="entry name" value="Enolase_N"/>
</dbReference>
<sequence>MTRITSVSLRRVLDSRGNPTVEADVLTESGGFGRAAAPSGASTGEYEAIELPPTEAIAAARRHAVPRLVDEVYAGNQREVDAALRGADGTENFSEIGANSAVAISMAAAKAGADVLGAPLYQHLGGAFRGENFPTPLGNVIGGGEHAKEATNIQEFLAAPVGAPSVSEAVFANAQVHARASEILDERGVPAAKGDEGAWAPAVSDEEAFEIMDEAVSDVEDDLGFEIRFGLDIAASEMFEDGVYHYGDETKTPDEQIDYVAEMVDEYDLVYVEDPLDENDYEGFAELTDRVGDRTLICGDDLFVTNVDRLSEGIDVGAANSILIKPNQIGTLSDAFDAVELASRNGMDAVISHRSGETEDTTIAHLAVATDAPFIKTGTVQGERTAKLNELIRIADDAA</sequence>
<proteinExistence type="inferred from homology"/>
<name>A0A1H7RR46_HALLR</name>
<dbReference type="HAMAP" id="MF_00318">
    <property type="entry name" value="Enolase"/>
    <property type="match status" value="1"/>
</dbReference>
<dbReference type="SUPFAM" id="SSF54826">
    <property type="entry name" value="Enolase N-terminal domain-like"/>
    <property type="match status" value="1"/>
</dbReference>
<comment type="function">
    <text evidence="6">Catalyzes the reversible conversion of 2-phosphoglycerate (2-PG) into phosphoenolpyruvate (PEP). It is essential for the degradation of carbohydrates via glycolysis.</text>
</comment>
<evidence type="ECO:0000256" key="8">
    <source>
        <dbReference type="PIRSR" id="PIRSR001400-2"/>
    </source>
</evidence>
<dbReference type="GO" id="GO:0000287">
    <property type="term" value="F:magnesium ion binding"/>
    <property type="evidence" value="ECO:0007669"/>
    <property type="project" value="UniProtKB-UniRule"/>
</dbReference>
<keyword evidence="6" id="KW-0964">Secreted</keyword>
<evidence type="ECO:0000259" key="10">
    <source>
        <dbReference type="SMART" id="SM01192"/>
    </source>
</evidence>
<dbReference type="GO" id="GO:0000015">
    <property type="term" value="C:phosphopyruvate hydratase complex"/>
    <property type="evidence" value="ECO:0007669"/>
    <property type="project" value="InterPro"/>
</dbReference>
<evidence type="ECO:0000313" key="13">
    <source>
        <dbReference type="Proteomes" id="UP000183894"/>
    </source>
</evidence>
<evidence type="ECO:0000256" key="1">
    <source>
        <dbReference type="ARBA" id="ARBA00005031"/>
    </source>
</evidence>
<dbReference type="EC" id="4.2.1.11" evidence="6"/>
<dbReference type="OrthoDB" id="8680at2157"/>
<evidence type="ECO:0000256" key="5">
    <source>
        <dbReference type="ARBA" id="ARBA00023239"/>
    </source>
</evidence>
<evidence type="ECO:0000259" key="11">
    <source>
        <dbReference type="SMART" id="SM01193"/>
    </source>
</evidence>
<dbReference type="Gene3D" id="3.20.20.120">
    <property type="entry name" value="Enolase-like C-terminal domain"/>
    <property type="match status" value="1"/>
</dbReference>
<dbReference type="RefSeq" id="WP_074794986.1">
    <property type="nucleotide sequence ID" value="NZ_FOAD01000006.1"/>
</dbReference>
<feature type="active site" description="Proton acceptor" evidence="6 7">
    <location>
        <position position="325"/>
    </location>
</feature>
<evidence type="ECO:0000256" key="9">
    <source>
        <dbReference type="PIRSR" id="PIRSR001400-3"/>
    </source>
</evidence>
<evidence type="ECO:0000256" key="6">
    <source>
        <dbReference type="HAMAP-Rule" id="MF_00318"/>
    </source>
</evidence>
<dbReference type="PROSITE" id="PS00164">
    <property type="entry name" value="ENOLASE"/>
    <property type="match status" value="1"/>
</dbReference>
<evidence type="ECO:0000256" key="7">
    <source>
        <dbReference type="PIRSR" id="PIRSR001400-1"/>
    </source>
</evidence>
<feature type="binding site" evidence="8">
    <location>
        <begin position="352"/>
        <end position="355"/>
    </location>
    <ligand>
        <name>substrate</name>
    </ligand>
</feature>
<evidence type="ECO:0000256" key="3">
    <source>
        <dbReference type="ARBA" id="ARBA00022842"/>
    </source>
</evidence>
<gene>
    <name evidence="6" type="primary">eno</name>
    <name evidence="12" type="ORF">SAMN04488691_106140</name>
</gene>
<dbReference type="InterPro" id="IPR029017">
    <property type="entry name" value="Enolase-like_N"/>
</dbReference>
<dbReference type="GO" id="GO:0004634">
    <property type="term" value="F:phosphopyruvate hydratase activity"/>
    <property type="evidence" value="ECO:0007669"/>
    <property type="project" value="UniProtKB-UniRule"/>
</dbReference>
<dbReference type="InterPro" id="IPR020810">
    <property type="entry name" value="Enolase_C"/>
</dbReference>
<dbReference type="Proteomes" id="UP000183894">
    <property type="component" value="Unassembled WGS sequence"/>
</dbReference>
<comment type="cofactor">
    <cofactor evidence="9">
        <name>Mg(2+)</name>
        <dbReference type="ChEBI" id="CHEBI:18420"/>
    </cofactor>
    <text evidence="9">Mg(2+) is required for catalysis and for stabilizing the dimer.</text>
</comment>
<feature type="binding site" evidence="6 9">
    <location>
        <position position="273"/>
    </location>
    <ligand>
        <name>Mg(2+)</name>
        <dbReference type="ChEBI" id="CHEBI:18420"/>
    </ligand>
</feature>
<dbReference type="UniPathway" id="UPA00109">
    <property type="reaction ID" value="UER00187"/>
</dbReference>